<accession>A0A1G7SJQ7</accession>
<dbReference type="OrthoDB" id="4035289at2"/>
<name>A0A1G7SJQ7_9ACTN</name>
<evidence type="ECO:0000256" key="9">
    <source>
        <dbReference type="ARBA" id="ARBA00030757"/>
    </source>
</evidence>
<dbReference type="InterPro" id="IPR000682">
    <property type="entry name" value="PCMT"/>
</dbReference>
<evidence type="ECO:0000256" key="11">
    <source>
        <dbReference type="ARBA" id="ARBA00031350"/>
    </source>
</evidence>
<reference evidence="13 14" key="1">
    <citation type="submission" date="2016-10" db="EMBL/GenBank/DDBJ databases">
        <authorList>
            <person name="de Groot N.N."/>
        </authorList>
    </citation>
    <scope>NUCLEOTIDE SEQUENCE [LARGE SCALE GENOMIC DNA]</scope>
    <source>
        <strain evidence="13 14">CPCC 201354</strain>
    </source>
</reference>
<evidence type="ECO:0000256" key="6">
    <source>
        <dbReference type="ARBA" id="ARBA00022603"/>
    </source>
</evidence>
<evidence type="ECO:0000256" key="5">
    <source>
        <dbReference type="ARBA" id="ARBA00022490"/>
    </source>
</evidence>
<organism evidence="13 14">
    <name type="scientific">Sinosporangium album</name>
    <dbReference type="NCBI Taxonomy" id="504805"/>
    <lineage>
        <taxon>Bacteria</taxon>
        <taxon>Bacillati</taxon>
        <taxon>Actinomycetota</taxon>
        <taxon>Actinomycetes</taxon>
        <taxon>Streptosporangiales</taxon>
        <taxon>Streptosporangiaceae</taxon>
        <taxon>Sinosporangium</taxon>
    </lineage>
</organism>
<dbReference type="RefSeq" id="WP_093168083.1">
    <property type="nucleotide sequence ID" value="NZ_FNCN01000002.1"/>
</dbReference>
<evidence type="ECO:0000256" key="8">
    <source>
        <dbReference type="ARBA" id="ARBA00022691"/>
    </source>
</evidence>
<sequence length="387" mass="41659">MTETPTWLRQMAASGEVDAEWAAIFRRLPRHLFLPDRMWPFTGYPARSAVVDRGVDPVMWRRWADSDTAMVTQWDDGRHRGREAGRFPTSSGSRPSLVARMLAALDVRPGHRVLDVGAGTGWTAALLALRAGAEGVVAVEVDPGVAEAARARLRAVGLKPPVVTGDGDAGWPAGAPYDRVQAGFAVLRVPGAWIRQTRPGGLIVLPWCTGFTVGGGLVLLRVGDGGTATGRFFHPVGFMVSRSQRCAAPPGGEPLPPPGAAESTTRVPHGDLLGGRYGTAAFVVGTLVPEAVHTASEWSDGLLRVCFHSLRCGSRAVVFFCPLGGCDGCEQRVVQWGDRRVWDEVERAYTWWTGRGRPELTRFGLSASADGRGQSVWLDRPDRPVAL</sequence>
<evidence type="ECO:0000313" key="14">
    <source>
        <dbReference type="Proteomes" id="UP000198923"/>
    </source>
</evidence>
<evidence type="ECO:0000256" key="12">
    <source>
        <dbReference type="SAM" id="MobiDB-lite"/>
    </source>
</evidence>
<dbReference type="AlphaFoldDB" id="A0A1G7SJQ7"/>
<protein>
    <recommendedName>
        <fullName evidence="4">Protein-L-isoaspartate O-methyltransferase</fullName>
        <ecNumber evidence="3">2.1.1.77</ecNumber>
    </recommendedName>
    <alternativeName>
        <fullName evidence="11">L-isoaspartyl protein carboxyl methyltransferase</fullName>
    </alternativeName>
    <alternativeName>
        <fullName evidence="9">Protein L-isoaspartyl methyltransferase</fullName>
    </alternativeName>
    <alternativeName>
        <fullName evidence="10">Protein-beta-aspartate methyltransferase</fullName>
    </alternativeName>
</protein>
<comment type="similarity">
    <text evidence="2">Belongs to the methyltransferase superfamily. L-isoaspartyl/D-aspartyl protein methyltransferase family.</text>
</comment>
<dbReference type="GO" id="GO:0005737">
    <property type="term" value="C:cytoplasm"/>
    <property type="evidence" value="ECO:0007669"/>
    <property type="project" value="UniProtKB-SubCell"/>
</dbReference>
<dbReference type="Proteomes" id="UP000198923">
    <property type="component" value="Unassembled WGS sequence"/>
</dbReference>
<dbReference type="SUPFAM" id="SSF53335">
    <property type="entry name" value="S-adenosyl-L-methionine-dependent methyltransferases"/>
    <property type="match status" value="1"/>
</dbReference>
<gene>
    <name evidence="13" type="ORF">SAMN05421505_102338</name>
</gene>
<dbReference type="Pfam" id="PF01135">
    <property type="entry name" value="PCMT"/>
    <property type="match status" value="1"/>
</dbReference>
<proteinExistence type="inferred from homology"/>
<dbReference type="Gene3D" id="3.40.50.150">
    <property type="entry name" value="Vaccinia Virus protein VP39"/>
    <property type="match status" value="1"/>
</dbReference>
<keyword evidence="5" id="KW-0963">Cytoplasm</keyword>
<evidence type="ECO:0000313" key="13">
    <source>
        <dbReference type="EMBL" id="SDG23297.1"/>
    </source>
</evidence>
<evidence type="ECO:0000256" key="4">
    <source>
        <dbReference type="ARBA" id="ARBA00013346"/>
    </source>
</evidence>
<dbReference type="InterPro" id="IPR029063">
    <property type="entry name" value="SAM-dependent_MTases_sf"/>
</dbReference>
<feature type="region of interest" description="Disordered" evidence="12">
    <location>
        <begin position="247"/>
        <end position="267"/>
    </location>
</feature>
<dbReference type="EC" id="2.1.1.77" evidence="3"/>
<dbReference type="EMBL" id="FNCN01000002">
    <property type="protein sequence ID" value="SDG23297.1"/>
    <property type="molecule type" value="Genomic_DNA"/>
</dbReference>
<comment type="subcellular location">
    <subcellularLocation>
        <location evidence="1">Cytoplasm</location>
    </subcellularLocation>
</comment>
<dbReference type="GO" id="GO:0032259">
    <property type="term" value="P:methylation"/>
    <property type="evidence" value="ECO:0007669"/>
    <property type="project" value="UniProtKB-KW"/>
</dbReference>
<dbReference type="PANTHER" id="PTHR11579">
    <property type="entry name" value="PROTEIN-L-ISOASPARTATE O-METHYLTRANSFERASE"/>
    <property type="match status" value="1"/>
</dbReference>
<keyword evidence="7 13" id="KW-0808">Transferase</keyword>
<evidence type="ECO:0000256" key="3">
    <source>
        <dbReference type="ARBA" id="ARBA00011890"/>
    </source>
</evidence>
<dbReference type="PANTHER" id="PTHR11579:SF0">
    <property type="entry name" value="PROTEIN-L-ISOASPARTATE(D-ASPARTATE) O-METHYLTRANSFERASE"/>
    <property type="match status" value="1"/>
</dbReference>
<evidence type="ECO:0000256" key="1">
    <source>
        <dbReference type="ARBA" id="ARBA00004496"/>
    </source>
</evidence>
<dbReference type="STRING" id="504805.SAMN05421505_102338"/>
<keyword evidence="6 13" id="KW-0489">Methyltransferase</keyword>
<keyword evidence="8" id="KW-0949">S-adenosyl-L-methionine</keyword>
<evidence type="ECO:0000256" key="7">
    <source>
        <dbReference type="ARBA" id="ARBA00022679"/>
    </source>
</evidence>
<evidence type="ECO:0000256" key="2">
    <source>
        <dbReference type="ARBA" id="ARBA00005369"/>
    </source>
</evidence>
<dbReference type="CDD" id="cd02440">
    <property type="entry name" value="AdoMet_MTases"/>
    <property type="match status" value="1"/>
</dbReference>
<keyword evidence="14" id="KW-1185">Reference proteome</keyword>
<evidence type="ECO:0000256" key="10">
    <source>
        <dbReference type="ARBA" id="ARBA00031323"/>
    </source>
</evidence>
<dbReference type="GO" id="GO:0004719">
    <property type="term" value="F:protein-L-isoaspartate (D-aspartate) O-methyltransferase activity"/>
    <property type="evidence" value="ECO:0007669"/>
    <property type="project" value="UniProtKB-EC"/>
</dbReference>